<dbReference type="Pfam" id="PF02350">
    <property type="entry name" value="Epimerase_2"/>
    <property type="match status" value="1"/>
</dbReference>
<dbReference type="SUPFAM" id="SSF53756">
    <property type="entry name" value="UDP-Glycosyltransferase/glycogen phosphorylase"/>
    <property type="match status" value="1"/>
</dbReference>
<feature type="domain" description="UDP-N-acetylglucosamine 2-epimerase" evidence="2">
    <location>
        <begin position="26"/>
        <end position="337"/>
    </location>
</feature>
<evidence type="ECO:0000256" key="1">
    <source>
        <dbReference type="RuleBase" id="RU003513"/>
    </source>
</evidence>
<protein>
    <submittedName>
        <fullName evidence="4">UDP-N-acetylglucosamine 2-epimerase</fullName>
    </submittedName>
</protein>
<proteinExistence type="inferred from homology"/>
<dbReference type="PANTHER" id="PTHR43174">
    <property type="entry name" value="UDP-N-ACETYLGLUCOSAMINE 2-EPIMERASE"/>
    <property type="match status" value="1"/>
</dbReference>
<evidence type="ECO:0000259" key="2">
    <source>
        <dbReference type="Pfam" id="PF02350"/>
    </source>
</evidence>
<dbReference type="EMBL" id="CP159925">
    <property type="protein sequence ID" value="XCO73078.1"/>
    <property type="molecule type" value="Genomic_DNA"/>
</dbReference>
<keyword evidence="1" id="KW-0413">Isomerase</keyword>
<dbReference type="PANTHER" id="PTHR43174:SF1">
    <property type="entry name" value="UDP-N-ACETYLGLUCOSAMINE 2-EPIMERASE"/>
    <property type="match status" value="1"/>
</dbReference>
<accession>A0AAU8MNU1</accession>
<comment type="similarity">
    <text evidence="1">Belongs to the UDP-N-acetylglucosamine 2-epimerase family.</text>
</comment>
<sequence>MLVYLVGTKAQYIKMAPVIRETIGQGVDYALILTGQHRETFDELQRNFGLPDPDLVLVPGEEAKDRLSLLAWAVKAWRRAGSPELRRIWSRTSAVVVHGDTASTLLGAMIGRRFSLPVAHVEAGLRSFDIFHPFPEELIRVAVSKVATLHLCPDPVAMANLDRVRGEKLMTQGNTLVDAMRLAVAAEADAGPPTEEAPYAVFSMHRQENLFNRDRLDRALGVLQALARDVMPVRFVLHPVTRRRLEKLGLLSQIGQWSGVTLVDRMDFLSFGRLIRGARMVATDGGSNQEECAMLGIPCVLLRQATERPDGLSDSVLLADLDADKIKRFAQRAADEPGRIKSLPAASPSREIVAALRGYLSERPGRCA</sequence>
<dbReference type="Gene3D" id="3.40.50.2000">
    <property type="entry name" value="Glycogen Phosphorylase B"/>
    <property type="match status" value="2"/>
</dbReference>
<dbReference type="InterPro" id="IPR003331">
    <property type="entry name" value="UDP_GlcNAc_Epimerase_2_dom"/>
</dbReference>
<reference evidence="4" key="2">
    <citation type="submission" date="2024-06" db="EMBL/GenBank/DDBJ databases">
        <authorList>
            <person name="Li S."/>
        </authorList>
    </citation>
    <scope>NUCLEOTIDE SEQUENCE</scope>
    <source>
        <strain evidence="4">SR10</strain>
    </source>
</reference>
<evidence type="ECO:0000313" key="4">
    <source>
        <dbReference type="EMBL" id="XCO73078.1"/>
    </source>
</evidence>
<dbReference type="InterPro" id="IPR029767">
    <property type="entry name" value="WecB-like"/>
</dbReference>
<dbReference type="EMBL" id="JBANDL010000002">
    <property type="protein sequence ID" value="MEI2454060.1"/>
    <property type="molecule type" value="Genomic_DNA"/>
</dbReference>
<evidence type="ECO:0000313" key="3">
    <source>
        <dbReference type="EMBL" id="MEI2454060.1"/>
    </source>
</evidence>
<dbReference type="Proteomes" id="UP001387215">
    <property type="component" value="Unassembled WGS sequence"/>
</dbReference>
<keyword evidence="5" id="KW-1185">Reference proteome</keyword>
<name>A0AAU8MNU1_9GAMM</name>
<evidence type="ECO:0000313" key="5">
    <source>
        <dbReference type="Proteomes" id="UP001387215"/>
    </source>
</evidence>
<dbReference type="AlphaFoldDB" id="A0AAU8MNU1"/>
<dbReference type="GO" id="GO:0016853">
    <property type="term" value="F:isomerase activity"/>
    <property type="evidence" value="ECO:0007669"/>
    <property type="project" value="UniProtKB-KW"/>
</dbReference>
<dbReference type="RefSeq" id="WP_064746438.1">
    <property type="nucleotide sequence ID" value="NZ_CP159925.1"/>
</dbReference>
<reference evidence="3 5" key="1">
    <citation type="submission" date="2024-02" db="EMBL/GenBank/DDBJ databases">
        <title>Lysobacter Genome Sequencing and Mining.</title>
        <authorList>
            <person name="Bierman J."/>
            <person name="Walker M.C."/>
        </authorList>
    </citation>
    <scope>NUCLEOTIDE SEQUENCE [LARGE SCALE GENOMIC DNA]</scope>
    <source>
        <strain evidence="3 5">PB6250</strain>
    </source>
</reference>
<organism evidence="4">
    <name type="scientific">Lysobacter firmicutimachus</name>
    <dbReference type="NCBI Taxonomy" id="1792846"/>
    <lineage>
        <taxon>Bacteria</taxon>
        <taxon>Pseudomonadati</taxon>
        <taxon>Pseudomonadota</taxon>
        <taxon>Gammaproteobacteria</taxon>
        <taxon>Lysobacterales</taxon>
        <taxon>Lysobacteraceae</taxon>
        <taxon>Lysobacter</taxon>
    </lineage>
</organism>
<gene>
    <name evidence="4" type="ORF">ABU614_11700</name>
    <name evidence="3" type="ORF">V2J18_05130</name>
</gene>